<comment type="caution">
    <text evidence="8">The sequence shown here is derived from an EMBL/GenBank/DDBJ whole genome shotgun (WGS) entry which is preliminary data.</text>
</comment>
<feature type="compositionally biased region" description="Basic and acidic residues" evidence="6">
    <location>
        <begin position="36"/>
        <end position="48"/>
    </location>
</feature>
<proteinExistence type="predicted"/>
<evidence type="ECO:0000256" key="6">
    <source>
        <dbReference type="SAM" id="MobiDB-lite"/>
    </source>
</evidence>
<dbReference type="FunFam" id="3.30.160.60:FF:000100">
    <property type="entry name" value="Zinc finger 45-like"/>
    <property type="match status" value="1"/>
</dbReference>
<gene>
    <name evidence="8" type="ORF">EG68_01634</name>
</gene>
<feature type="region of interest" description="Disordered" evidence="6">
    <location>
        <begin position="36"/>
        <end position="68"/>
    </location>
</feature>
<evidence type="ECO:0000313" key="8">
    <source>
        <dbReference type="EMBL" id="KAF7260931.1"/>
    </source>
</evidence>
<organism evidence="8 9">
    <name type="scientific">Paragonimus skrjabini miyazakii</name>
    <dbReference type="NCBI Taxonomy" id="59628"/>
    <lineage>
        <taxon>Eukaryota</taxon>
        <taxon>Metazoa</taxon>
        <taxon>Spiralia</taxon>
        <taxon>Lophotrochozoa</taxon>
        <taxon>Platyhelminthes</taxon>
        <taxon>Trematoda</taxon>
        <taxon>Digenea</taxon>
        <taxon>Plagiorchiida</taxon>
        <taxon>Troglotremata</taxon>
        <taxon>Troglotrematidae</taxon>
        <taxon>Paragonimus</taxon>
    </lineage>
</organism>
<dbReference type="OrthoDB" id="5062908at2759"/>
<dbReference type="PROSITE" id="PS00028">
    <property type="entry name" value="ZINC_FINGER_C2H2_1"/>
    <property type="match status" value="1"/>
</dbReference>
<evidence type="ECO:0000256" key="2">
    <source>
        <dbReference type="ARBA" id="ARBA00022737"/>
    </source>
</evidence>
<dbReference type="InterPro" id="IPR013087">
    <property type="entry name" value="Znf_C2H2_type"/>
</dbReference>
<dbReference type="AlphaFoldDB" id="A0A8S9Z734"/>
<dbReference type="Gene3D" id="3.30.160.60">
    <property type="entry name" value="Classic Zinc Finger"/>
    <property type="match status" value="1"/>
</dbReference>
<evidence type="ECO:0000313" key="9">
    <source>
        <dbReference type="Proteomes" id="UP000822476"/>
    </source>
</evidence>
<dbReference type="PROSITE" id="PS50157">
    <property type="entry name" value="ZINC_FINGER_C2H2_2"/>
    <property type="match status" value="1"/>
</dbReference>
<dbReference type="EMBL" id="JTDE01000558">
    <property type="protein sequence ID" value="KAF7260931.1"/>
    <property type="molecule type" value="Genomic_DNA"/>
</dbReference>
<evidence type="ECO:0000256" key="1">
    <source>
        <dbReference type="ARBA" id="ARBA00022723"/>
    </source>
</evidence>
<keyword evidence="3 5" id="KW-0863">Zinc-finger</keyword>
<dbReference type="SUPFAM" id="SSF57667">
    <property type="entry name" value="beta-beta-alpha zinc fingers"/>
    <property type="match status" value="1"/>
</dbReference>
<evidence type="ECO:0000256" key="4">
    <source>
        <dbReference type="ARBA" id="ARBA00022833"/>
    </source>
</evidence>
<reference evidence="8" key="1">
    <citation type="submission" date="2019-07" db="EMBL/GenBank/DDBJ databases">
        <title>Annotation for the trematode Paragonimus miyazaki's.</title>
        <authorList>
            <person name="Choi Y.-J."/>
        </authorList>
    </citation>
    <scope>NUCLEOTIDE SEQUENCE</scope>
    <source>
        <strain evidence="8">Japan</strain>
    </source>
</reference>
<dbReference type="GO" id="GO:0008270">
    <property type="term" value="F:zinc ion binding"/>
    <property type="evidence" value="ECO:0007669"/>
    <property type="project" value="UniProtKB-KW"/>
</dbReference>
<keyword evidence="1" id="KW-0479">Metal-binding</keyword>
<name>A0A8S9Z734_9TREM</name>
<keyword evidence="4" id="KW-0862">Zinc</keyword>
<evidence type="ECO:0000256" key="5">
    <source>
        <dbReference type="PROSITE-ProRule" id="PRU00042"/>
    </source>
</evidence>
<feature type="domain" description="C2H2-type" evidence="7">
    <location>
        <begin position="10"/>
        <end position="38"/>
    </location>
</feature>
<keyword evidence="2" id="KW-0677">Repeat</keyword>
<evidence type="ECO:0000256" key="3">
    <source>
        <dbReference type="ARBA" id="ARBA00022771"/>
    </source>
</evidence>
<sequence length="348" mass="39355">MHTHRAQKPFLCHLCGKGFCRNFDLKKHMRKLHSDDDIATHVQKDSQSRNKSAGSPPSLPGAPCIPEKSRHGWKRRFYDMQTDDDDVDGDIAEKRSFRFNKGSVRTENKQEFSRNVISCNPNINDFMSNPILPILTDLKANVTEEPCPHHSGTKNTNLLSASSHQLFNFRTAVDLPQFYEPISPTNIVLNNSQTIVQSSPNSESFSHSPKSSQQTYNALLKYLQNSRPSRTQLDHVATTATTATWNELVRTSAHVLENSKPLIPNTQFYPPMPYPWSFPPVPALLAPHLNMLMNQSTSMTQSSFVQTLPTLSQTPNIRQLSDRIFGAMYISKCENNPFRNPLIRAPLP</sequence>
<evidence type="ECO:0000259" key="7">
    <source>
        <dbReference type="PROSITE" id="PS50157"/>
    </source>
</evidence>
<protein>
    <recommendedName>
        <fullName evidence="7">C2H2-type domain-containing protein</fullName>
    </recommendedName>
</protein>
<dbReference type="InterPro" id="IPR036236">
    <property type="entry name" value="Znf_C2H2_sf"/>
</dbReference>
<dbReference type="Proteomes" id="UP000822476">
    <property type="component" value="Unassembled WGS sequence"/>
</dbReference>
<keyword evidence="9" id="KW-1185">Reference proteome</keyword>
<accession>A0A8S9Z734</accession>